<gene>
    <name evidence="3" type="ORF">ACFOWZ_43780</name>
</gene>
<sequence length="367" mass="37892">MSPVITAMSVISPFGLGADAFTRGVLAGRTALAAVDPSAELPYAAAGVVEEFDLAAVIGNDAKNLAALGRAASLAVGTAGLLLRCHDLAEYPATSKAVVLGGDLIATDRAMALTRQSLTSPQPFQVDTKAFPSSVMNNSAAQCAIRFGLRGPNTTVTTGRMTGLSVLAYARRLHLRGRAPAVLVAAVEDLTPRRSWLTWHGHGARSADPLGEGCCVFLLESAEAAAEHGRVPLAEPLALEFGVAPHPDAAAEVLAARIRRALDAVRGSVTEVSSIVVSRRCAVAERLAVADLFGRDRQVIEPACLIGDTDGASAAFQLATAIAHASASDSIALVTSADPDGNVGCGLFRISAAVSCLEHRRTRGDKT</sequence>
<evidence type="ECO:0000259" key="2">
    <source>
        <dbReference type="Pfam" id="PF00109"/>
    </source>
</evidence>
<accession>A0ABV8C8U5</accession>
<reference evidence="4" key="1">
    <citation type="journal article" date="2019" name="Int. J. Syst. Evol. Microbiol.">
        <title>The Global Catalogue of Microorganisms (GCM) 10K type strain sequencing project: providing services to taxonomists for standard genome sequencing and annotation.</title>
        <authorList>
            <consortium name="The Broad Institute Genomics Platform"/>
            <consortium name="The Broad Institute Genome Sequencing Center for Infectious Disease"/>
            <person name="Wu L."/>
            <person name="Ma J."/>
        </authorList>
    </citation>
    <scope>NUCLEOTIDE SEQUENCE [LARGE SCALE GENOMIC DNA]</scope>
    <source>
        <strain evidence="4">CGMCC 4.7405</strain>
    </source>
</reference>
<dbReference type="Pfam" id="PF00109">
    <property type="entry name" value="ketoacyl-synt"/>
    <property type="match status" value="1"/>
</dbReference>
<dbReference type="InterPro" id="IPR014030">
    <property type="entry name" value="Ketoacyl_synth_N"/>
</dbReference>
<protein>
    <submittedName>
        <fullName evidence="3">Beta-ketoacyl synthase N-terminal-like domain-containing protein</fullName>
    </submittedName>
</protein>
<dbReference type="Proteomes" id="UP001595690">
    <property type="component" value="Unassembled WGS sequence"/>
</dbReference>
<evidence type="ECO:0000313" key="3">
    <source>
        <dbReference type="EMBL" id="MFC3898430.1"/>
    </source>
</evidence>
<proteinExistence type="predicted"/>
<dbReference type="InterPro" id="IPR000794">
    <property type="entry name" value="Beta-ketoacyl_synthase"/>
</dbReference>
<dbReference type="PANTHER" id="PTHR11712:SF336">
    <property type="entry name" value="3-OXOACYL-[ACYL-CARRIER-PROTEIN] SYNTHASE, MITOCHONDRIAL"/>
    <property type="match status" value="1"/>
</dbReference>
<dbReference type="SUPFAM" id="SSF53901">
    <property type="entry name" value="Thiolase-like"/>
    <property type="match status" value="2"/>
</dbReference>
<feature type="domain" description="Beta-ketoacyl synthase-like N-terminal" evidence="2">
    <location>
        <begin position="4"/>
        <end position="202"/>
    </location>
</feature>
<comment type="caution">
    <text evidence="3">The sequence shown here is derived from an EMBL/GenBank/DDBJ whole genome shotgun (WGS) entry which is preliminary data.</text>
</comment>
<dbReference type="PANTHER" id="PTHR11712">
    <property type="entry name" value="POLYKETIDE SYNTHASE-RELATED"/>
    <property type="match status" value="1"/>
</dbReference>
<dbReference type="EMBL" id="JBHRZI010000052">
    <property type="protein sequence ID" value="MFC3898430.1"/>
    <property type="molecule type" value="Genomic_DNA"/>
</dbReference>
<dbReference type="RefSeq" id="WP_382379928.1">
    <property type="nucleotide sequence ID" value="NZ_JBHRZI010000052.1"/>
</dbReference>
<dbReference type="Gene3D" id="3.40.47.10">
    <property type="match status" value="1"/>
</dbReference>
<evidence type="ECO:0000313" key="4">
    <source>
        <dbReference type="Proteomes" id="UP001595690"/>
    </source>
</evidence>
<name>A0ABV8C8U5_9PSEU</name>
<dbReference type="InterPro" id="IPR016039">
    <property type="entry name" value="Thiolase-like"/>
</dbReference>
<keyword evidence="4" id="KW-1185">Reference proteome</keyword>
<keyword evidence="1" id="KW-0808">Transferase</keyword>
<evidence type="ECO:0000256" key="1">
    <source>
        <dbReference type="ARBA" id="ARBA00022679"/>
    </source>
</evidence>
<organism evidence="3 4">
    <name type="scientific">Lentzea rhizosphaerae</name>
    <dbReference type="NCBI Taxonomy" id="2041025"/>
    <lineage>
        <taxon>Bacteria</taxon>
        <taxon>Bacillati</taxon>
        <taxon>Actinomycetota</taxon>
        <taxon>Actinomycetes</taxon>
        <taxon>Pseudonocardiales</taxon>
        <taxon>Pseudonocardiaceae</taxon>
        <taxon>Lentzea</taxon>
    </lineage>
</organism>